<evidence type="ECO:0008006" key="4">
    <source>
        <dbReference type="Google" id="ProtNLM"/>
    </source>
</evidence>
<accession>A0A8K0WVJ0</accession>
<keyword evidence="1" id="KW-0812">Transmembrane</keyword>
<dbReference type="OrthoDB" id="422086at2759"/>
<gene>
    <name evidence="2" type="ORF">B0I35DRAFT_423453</name>
</gene>
<dbReference type="AlphaFoldDB" id="A0A8K0WVJ0"/>
<comment type="caution">
    <text evidence="2">The sequence shown here is derived from an EMBL/GenBank/DDBJ whole genome shotgun (WGS) entry which is preliminary data.</text>
</comment>
<dbReference type="Proteomes" id="UP000813444">
    <property type="component" value="Unassembled WGS sequence"/>
</dbReference>
<evidence type="ECO:0000313" key="2">
    <source>
        <dbReference type="EMBL" id="KAH7326730.1"/>
    </source>
</evidence>
<organism evidence="2 3">
    <name type="scientific">Stachybotrys elegans</name>
    <dbReference type="NCBI Taxonomy" id="80388"/>
    <lineage>
        <taxon>Eukaryota</taxon>
        <taxon>Fungi</taxon>
        <taxon>Dikarya</taxon>
        <taxon>Ascomycota</taxon>
        <taxon>Pezizomycotina</taxon>
        <taxon>Sordariomycetes</taxon>
        <taxon>Hypocreomycetidae</taxon>
        <taxon>Hypocreales</taxon>
        <taxon>Stachybotryaceae</taxon>
        <taxon>Stachybotrys</taxon>
    </lineage>
</organism>
<evidence type="ECO:0000313" key="3">
    <source>
        <dbReference type="Proteomes" id="UP000813444"/>
    </source>
</evidence>
<dbReference type="Gene3D" id="1.20.120.1630">
    <property type="match status" value="1"/>
</dbReference>
<evidence type="ECO:0000256" key="1">
    <source>
        <dbReference type="SAM" id="Phobius"/>
    </source>
</evidence>
<feature type="transmembrane region" description="Helical" evidence="1">
    <location>
        <begin position="12"/>
        <end position="31"/>
    </location>
</feature>
<sequence>MGSATFSDMAFAATVFLSSLVTMACFMPPLWKEMRLQEFTASELRAARIRRAIVLALGAYHGVLALRGGDQQPPSAVCRYPEHLNADLFRWNGYTATWLASLIAAWGPLRLAAVRTLGAADFVGAPTPPRELVTRGVYGYVQHPGYVGQVMMLATNMAVLFRWDGAAGCWIPGSFLGDVRGLGLLSSAMVMYALVHGVPRHIAREETLLREAFGPKWEAWSAETARFIPWVW</sequence>
<reference evidence="2" key="1">
    <citation type="journal article" date="2021" name="Nat. Commun.">
        <title>Genetic determinants of endophytism in the Arabidopsis root mycobiome.</title>
        <authorList>
            <person name="Mesny F."/>
            <person name="Miyauchi S."/>
            <person name="Thiergart T."/>
            <person name="Pickel B."/>
            <person name="Atanasova L."/>
            <person name="Karlsson M."/>
            <person name="Huettel B."/>
            <person name="Barry K.W."/>
            <person name="Haridas S."/>
            <person name="Chen C."/>
            <person name="Bauer D."/>
            <person name="Andreopoulos W."/>
            <person name="Pangilinan J."/>
            <person name="LaButti K."/>
            <person name="Riley R."/>
            <person name="Lipzen A."/>
            <person name="Clum A."/>
            <person name="Drula E."/>
            <person name="Henrissat B."/>
            <person name="Kohler A."/>
            <person name="Grigoriev I.V."/>
            <person name="Martin F.M."/>
            <person name="Hacquard S."/>
        </authorList>
    </citation>
    <scope>NUCLEOTIDE SEQUENCE</scope>
    <source>
        <strain evidence="2">MPI-CAGE-CH-0235</strain>
    </source>
</reference>
<keyword evidence="1" id="KW-1133">Transmembrane helix</keyword>
<proteinExistence type="predicted"/>
<protein>
    <recommendedName>
        <fullName evidence="4">Protein-S-isoprenylcysteine O-methyltransferase</fullName>
    </recommendedName>
</protein>
<keyword evidence="1" id="KW-0472">Membrane</keyword>
<keyword evidence="3" id="KW-1185">Reference proteome</keyword>
<name>A0A8K0WVJ0_9HYPO</name>
<dbReference type="EMBL" id="JAGPNK010000002">
    <property type="protein sequence ID" value="KAH7326730.1"/>
    <property type="molecule type" value="Genomic_DNA"/>
</dbReference>